<feature type="domain" description="Multidrug resistance protein MdtA-like alpha-helical hairpin" evidence="3">
    <location>
        <begin position="123"/>
        <end position="174"/>
    </location>
</feature>
<keyword evidence="1 2" id="KW-0175">Coiled coil</keyword>
<dbReference type="GO" id="GO:1990195">
    <property type="term" value="C:macrolide transmembrane transporter complex"/>
    <property type="evidence" value="ECO:0007669"/>
    <property type="project" value="InterPro"/>
</dbReference>
<dbReference type="GO" id="GO:0019898">
    <property type="term" value="C:extrinsic component of membrane"/>
    <property type="evidence" value="ECO:0007669"/>
    <property type="project" value="InterPro"/>
</dbReference>
<gene>
    <name evidence="4" type="ORF">ENJ67_03090</name>
</gene>
<evidence type="ECO:0000256" key="1">
    <source>
        <dbReference type="ARBA" id="ARBA00023054"/>
    </source>
</evidence>
<evidence type="ECO:0000313" key="4">
    <source>
        <dbReference type="EMBL" id="HFB53698.1"/>
    </source>
</evidence>
<accession>A0A7C3GJQ9</accession>
<protein>
    <submittedName>
        <fullName evidence="4">HlyD family efflux transporter periplasmic adaptor subunit</fullName>
    </submittedName>
</protein>
<dbReference type="EMBL" id="DRNH01000166">
    <property type="protein sequence ID" value="HFB53698.1"/>
    <property type="molecule type" value="Genomic_DNA"/>
</dbReference>
<dbReference type="InterPro" id="IPR030190">
    <property type="entry name" value="MacA_alpha-hairpin_sf"/>
</dbReference>
<feature type="coiled-coil region" evidence="2">
    <location>
        <begin position="149"/>
        <end position="190"/>
    </location>
</feature>
<evidence type="ECO:0000259" key="3">
    <source>
        <dbReference type="Pfam" id="PF25876"/>
    </source>
</evidence>
<dbReference type="GO" id="GO:0015562">
    <property type="term" value="F:efflux transmembrane transporter activity"/>
    <property type="evidence" value="ECO:0007669"/>
    <property type="project" value="TreeGrafter"/>
</dbReference>
<evidence type="ECO:0000256" key="2">
    <source>
        <dbReference type="SAM" id="Coils"/>
    </source>
</evidence>
<proteinExistence type="predicted"/>
<dbReference type="AlphaFoldDB" id="A0A7C3GJQ9"/>
<dbReference type="Gene3D" id="2.40.30.170">
    <property type="match status" value="1"/>
</dbReference>
<dbReference type="Pfam" id="PF25876">
    <property type="entry name" value="HH_MFP_RND"/>
    <property type="match status" value="1"/>
</dbReference>
<comment type="caution">
    <text evidence="4">The sequence shown here is derived from an EMBL/GenBank/DDBJ whole genome shotgun (WGS) entry which is preliminary data.</text>
</comment>
<sequence length="379" mass="42043">MNNTLKYALIALALLVGGAIFYNKVYIPKSTYVKVTPTQGDMKLQTFGIGNVGAKEIYNITAFTASKIKALYTDEGEWVKKGQFLVEMDAVELPELVKEAKISVQKAQMEVTATSKDLDALYAQRDLALVTYNRYKKLKIQSFASQSEYDKAKADLDAIKAQIAATKAHIDSAMQEVKRAQTGVKALEVKLAHYKIYTPVDGYVIAKEAEIAQSVVPTQSIFKIVNPQEVWIRTYIDERISGDIKVGQKAAIMLRSHADKKFAGIVKRIVAQSDAVTQEREVDVAFEKLPIPFYINEQAEVLIYTKTLKNSVKIPIDVLVHKDGKTGVWIVKNEKAHFQKVKVLGINGQTAAVDNLAANAVILVPAKNKKPLFEGSRVH</sequence>
<dbReference type="PANTHER" id="PTHR30469">
    <property type="entry name" value="MULTIDRUG RESISTANCE PROTEIN MDTA"/>
    <property type="match status" value="1"/>
</dbReference>
<dbReference type="GO" id="GO:0030313">
    <property type="term" value="C:cell envelope"/>
    <property type="evidence" value="ECO:0007669"/>
    <property type="project" value="UniProtKB-SubCell"/>
</dbReference>
<dbReference type="GO" id="GO:1990281">
    <property type="term" value="C:efflux pump complex"/>
    <property type="evidence" value="ECO:0007669"/>
    <property type="project" value="TreeGrafter"/>
</dbReference>
<dbReference type="GO" id="GO:1990961">
    <property type="term" value="P:xenobiotic detoxification by transmembrane export across the plasma membrane"/>
    <property type="evidence" value="ECO:0007669"/>
    <property type="project" value="InterPro"/>
</dbReference>
<dbReference type="Gene3D" id="6.10.140.1990">
    <property type="match status" value="1"/>
</dbReference>
<name>A0A7C3GJQ9_9BACT</name>
<dbReference type="SUPFAM" id="SSF111369">
    <property type="entry name" value="HlyD-like secretion proteins"/>
    <property type="match status" value="1"/>
</dbReference>
<dbReference type="Proteomes" id="UP000886390">
    <property type="component" value="Unassembled WGS sequence"/>
</dbReference>
<reference evidence="4" key="1">
    <citation type="journal article" date="2020" name="mSystems">
        <title>Genome- and Community-Level Interaction Insights into Carbon Utilization and Element Cycling Functions of Hydrothermarchaeota in Hydrothermal Sediment.</title>
        <authorList>
            <person name="Zhou Z."/>
            <person name="Liu Y."/>
            <person name="Xu W."/>
            <person name="Pan J."/>
            <person name="Luo Z.H."/>
            <person name="Li M."/>
        </authorList>
    </citation>
    <scope>NUCLEOTIDE SEQUENCE [LARGE SCALE GENOMIC DNA]</scope>
    <source>
        <strain evidence="4">HyVt-507</strain>
    </source>
</reference>
<dbReference type="Gene3D" id="2.40.50.100">
    <property type="match status" value="1"/>
</dbReference>
<dbReference type="PANTHER" id="PTHR30469:SF33">
    <property type="entry name" value="SLR1207 PROTEIN"/>
    <property type="match status" value="1"/>
</dbReference>
<organism evidence="4">
    <name type="scientific">Sulfurimonas autotrophica</name>
    <dbReference type="NCBI Taxonomy" id="202747"/>
    <lineage>
        <taxon>Bacteria</taxon>
        <taxon>Pseudomonadati</taxon>
        <taxon>Campylobacterota</taxon>
        <taxon>Epsilonproteobacteria</taxon>
        <taxon>Campylobacterales</taxon>
        <taxon>Sulfurimonadaceae</taxon>
        <taxon>Sulfurimonas</taxon>
    </lineage>
</organism>
<dbReference type="InterPro" id="IPR058624">
    <property type="entry name" value="MdtA-like_HH"/>
</dbReference>